<dbReference type="PANTHER" id="PTHR21324:SF3">
    <property type="entry name" value="MODULATOR OF MACROAUTOPHAGY TMEM150B"/>
    <property type="match status" value="1"/>
</dbReference>
<dbReference type="Pfam" id="PF10277">
    <property type="entry name" value="Frag1"/>
    <property type="match status" value="1"/>
</dbReference>
<keyword evidence="10 14" id="KW-0472">Membrane</keyword>
<reference evidence="16 17" key="1">
    <citation type="journal article" date="2023" name="bioRxiv">
        <title>Conserved and derived expression patterns and positive selection on dental genes reveal complex evolutionary context of ever-growing rodent molars.</title>
        <authorList>
            <person name="Calamari Z.T."/>
            <person name="Song A."/>
            <person name="Cohen E."/>
            <person name="Akter M."/>
            <person name="Roy R.D."/>
            <person name="Hallikas O."/>
            <person name="Christensen M.M."/>
            <person name="Li P."/>
            <person name="Marangoni P."/>
            <person name="Jernvall J."/>
            <person name="Klein O.D."/>
        </authorList>
    </citation>
    <scope>NUCLEOTIDE SEQUENCE [LARGE SCALE GENOMIC DNA]</scope>
    <source>
        <strain evidence="16">V071</strain>
    </source>
</reference>
<keyword evidence="17" id="KW-1185">Reference proteome</keyword>
<accession>A0AAW0HKJ7</accession>
<proteinExistence type="inferred from homology"/>
<gene>
    <name evidence="16" type="ORF">U0070_023954</name>
</gene>
<dbReference type="AlphaFoldDB" id="A0AAW0HKJ7"/>
<dbReference type="EMBL" id="JBBHLL010000478">
    <property type="protein sequence ID" value="KAK7802055.1"/>
    <property type="molecule type" value="Genomic_DNA"/>
</dbReference>
<feature type="transmembrane region" description="Helical" evidence="14">
    <location>
        <begin position="95"/>
        <end position="113"/>
    </location>
</feature>
<evidence type="ECO:0000256" key="2">
    <source>
        <dbReference type="ARBA" id="ARBA00004542"/>
    </source>
</evidence>
<evidence type="ECO:0000313" key="16">
    <source>
        <dbReference type="EMBL" id="KAK7802055.1"/>
    </source>
</evidence>
<dbReference type="PANTHER" id="PTHR21324">
    <property type="entry name" value="FASTING-INDUCIBLE INTEGRAL MEMBRANE PROTEIN TM6P1-RELATED"/>
    <property type="match status" value="1"/>
</dbReference>
<organism evidence="16 17">
    <name type="scientific">Myodes glareolus</name>
    <name type="common">Bank vole</name>
    <name type="synonym">Clethrionomys glareolus</name>
    <dbReference type="NCBI Taxonomy" id="447135"/>
    <lineage>
        <taxon>Eukaryota</taxon>
        <taxon>Metazoa</taxon>
        <taxon>Chordata</taxon>
        <taxon>Craniata</taxon>
        <taxon>Vertebrata</taxon>
        <taxon>Euteleostomi</taxon>
        <taxon>Mammalia</taxon>
        <taxon>Eutheria</taxon>
        <taxon>Euarchontoglires</taxon>
        <taxon>Glires</taxon>
        <taxon>Rodentia</taxon>
        <taxon>Myomorpha</taxon>
        <taxon>Muroidea</taxon>
        <taxon>Cricetidae</taxon>
        <taxon>Arvicolinae</taxon>
        <taxon>Myodes</taxon>
    </lineage>
</organism>
<comment type="caution">
    <text evidence="16">The sequence shown here is derived from an EMBL/GenBank/DDBJ whole genome shotgun (WGS) entry which is preliminary data.</text>
</comment>
<evidence type="ECO:0000256" key="13">
    <source>
        <dbReference type="ARBA" id="ARBA00045144"/>
    </source>
</evidence>
<evidence type="ECO:0000256" key="6">
    <source>
        <dbReference type="ARBA" id="ARBA00022692"/>
    </source>
</evidence>
<keyword evidence="6 14" id="KW-0812">Transmembrane</keyword>
<sequence>MGYRWHLDCKGKLSTSPSLTSCIPSIYLSFAIAVVNRSVDLQKGFPFISNCGSYAPQSCIFSQVLNTGAALAIWICIVRYHQLRDWGVKTWQNQLILWSGLLCALGTSIVGNFQEKNQKPTHLVGAFLAFILGNLYFWLQFFLSWWTKGLPQPGPRWIRLLRLSFCSLSTILIVASILPRALNWAKVPFLRVIILYSQRMRSASAACEWAVAMLLFVLFGFFAVDFSSLHGCTLHLEPQLDSSLPQTPTGSSNTPMSQML</sequence>
<dbReference type="GO" id="GO:0000421">
    <property type="term" value="C:autophagosome membrane"/>
    <property type="evidence" value="ECO:0007669"/>
    <property type="project" value="UniProtKB-SubCell"/>
</dbReference>
<evidence type="ECO:0000256" key="1">
    <source>
        <dbReference type="ARBA" id="ARBA00004337"/>
    </source>
</evidence>
<feature type="transmembrane region" description="Helical" evidence="14">
    <location>
        <begin position="203"/>
        <end position="224"/>
    </location>
</feature>
<evidence type="ECO:0000256" key="12">
    <source>
        <dbReference type="ARBA" id="ARBA00023329"/>
    </source>
</evidence>
<keyword evidence="12" id="KW-0968">Cytoplasmic vesicle</keyword>
<comment type="similarity">
    <text evidence="4">Belongs to the DRAM/TMEM150 family.</text>
</comment>
<keyword evidence="11" id="KW-0325">Glycoprotein</keyword>
<evidence type="ECO:0000256" key="7">
    <source>
        <dbReference type="ARBA" id="ARBA00022753"/>
    </source>
</evidence>
<keyword evidence="5" id="KW-1003">Cell membrane</keyword>
<dbReference type="InterPro" id="IPR019402">
    <property type="entry name" value="CWH43_N"/>
</dbReference>
<evidence type="ECO:0000256" key="3">
    <source>
        <dbReference type="ARBA" id="ARBA00004651"/>
    </source>
</evidence>
<feature type="transmembrane region" description="Helical" evidence="14">
    <location>
        <begin position="125"/>
        <end position="146"/>
    </location>
</feature>
<evidence type="ECO:0000256" key="11">
    <source>
        <dbReference type="ARBA" id="ARBA00023180"/>
    </source>
</evidence>
<evidence type="ECO:0000313" key="17">
    <source>
        <dbReference type="Proteomes" id="UP001488838"/>
    </source>
</evidence>
<keyword evidence="8 14" id="KW-1133">Transmembrane helix</keyword>
<keyword evidence="9" id="KW-0072">Autophagy</keyword>
<dbReference type="GO" id="GO:0006914">
    <property type="term" value="P:autophagy"/>
    <property type="evidence" value="ECO:0007669"/>
    <property type="project" value="UniProtKB-KW"/>
</dbReference>
<evidence type="ECO:0000256" key="8">
    <source>
        <dbReference type="ARBA" id="ARBA00022989"/>
    </source>
</evidence>
<dbReference type="InterPro" id="IPR050911">
    <property type="entry name" value="DRAM/TMEM150_Autophagy_Mod"/>
</dbReference>
<protein>
    <recommendedName>
        <fullName evidence="15">CWH43-like N-terminal domain-containing protein</fullName>
    </recommendedName>
</protein>
<evidence type="ECO:0000256" key="9">
    <source>
        <dbReference type="ARBA" id="ARBA00023006"/>
    </source>
</evidence>
<name>A0AAW0HKJ7_MYOGA</name>
<feature type="domain" description="CWH43-like N-terminal" evidence="15">
    <location>
        <begin position="26"/>
        <end position="228"/>
    </location>
</feature>
<comment type="subcellular location">
    <subcellularLocation>
        <location evidence="3">Cell membrane</location>
        <topology evidence="3">Multi-pass membrane protein</topology>
    </subcellularLocation>
    <subcellularLocation>
        <location evidence="2">Cytoplasmic vesicle</location>
        <location evidence="2">Autophagosome membrane</location>
        <topology evidence="2">Multi-pass membrane protein</topology>
    </subcellularLocation>
    <subcellularLocation>
        <location evidence="1">Endosome membrane</location>
        <topology evidence="1">Multi-pass membrane protein</topology>
    </subcellularLocation>
</comment>
<evidence type="ECO:0000256" key="4">
    <source>
        <dbReference type="ARBA" id="ARBA00006565"/>
    </source>
</evidence>
<dbReference type="GO" id="GO:0005886">
    <property type="term" value="C:plasma membrane"/>
    <property type="evidence" value="ECO:0007669"/>
    <property type="project" value="UniProtKB-SubCell"/>
</dbReference>
<comment type="function">
    <text evidence="13">Modulator of macroautophagy that causes accumulation of autophagosomes under basal conditions and enhances autophagic flux. Represses cell death and promotes long-term clonogenic survival of cells grown in the absence of glucose in a macroautophagy-independent manner. May have some role in extracellular matrix engulfment or growth factor receptor recycling, both of which can modulate cell survival.</text>
</comment>
<evidence type="ECO:0000256" key="14">
    <source>
        <dbReference type="SAM" id="Phobius"/>
    </source>
</evidence>
<feature type="transmembrane region" description="Helical" evidence="14">
    <location>
        <begin position="158"/>
        <end position="182"/>
    </location>
</feature>
<evidence type="ECO:0000256" key="10">
    <source>
        <dbReference type="ARBA" id="ARBA00023136"/>
    </source>
</evidence>
<evidence type="ECO:0000256" key="5">
    <source>
        <dbReference type="ARBA" id="ARBA00022475"/>
    </source>
</evidence>
<evidence type="ECO:0000259" key="15">
    <source>
        <dbReference type="Pfam" id="PF10277"/>
    </source>
</evidence>
<dbReference type="Proteomes" id="UP001488838">
    <property type="component" value="Unassembled WGS sequence"/>
</dbReference>
<dbReference type="GO" id="GO:0010008">
    <property type="term" value="C:endosome membrane"/>
    <property type="evidence" value="ECO:0007669"/>
    <property type="project" value="UniProtKB-SubCell"/>
</dbReference>
<keyword evidence="7" id="KW-0967">Endosome</keyword>